<evidence type="ECO:0000313" key="2">
    <source>
        <dbReference type="Proteomes" id="UP000187203"/>
    </source>
</evidence>
<dbReference type="AlphaFoldDB" id="A0A1R3I7N0"/>
<protein>
    <submittedName>
        <fullName evidence="1">Uncharacterized protein</fullName>
    </submittedName>
</protein>
<gene>
    <name evidence="1" type="ORF">COLO4_24699</name>
</gene>
<keyword evidence="2" id="KW-1185">Reference proteome</keyword>
<organism evidence="1 2">
    <name type="scientific">Corchorus olitorius</name>
    <dbReference type="NCBI Taxonomy" id="93759"/>
    <lineage>
        <taxon>Eukaryota</taxon>
        <taxon>Viridiplantae</taxon>
        <taxon>Streptophyta</taxon>
        <taxon>Embryophyta</taxon>
        <taxon>Tracheophyta</taxon>
        <taxon>Spermatophyta</taxon>
        <taxon>Magnoliopsida</taxon>
        <taxon>eudicotyledons</taxon>
        <taxon>Gunneridae</taxon>
        <taxon>Pentapetalae</taxon>
        <taxon>rosids</taxon>
        <taxon>malvids</taxon>
        <taxon>Malvales</taxon>
        <taxon>Malvaceae</taxon>
        <taxon>Grewioideae</taxon>
        <taxon>Apeibeae</taxon>
        <taxon>Corchorus</taxon>
    </lineage>
</organism>
<evidence type="ECO:0000313" key="1">
    <source>
        <dbReference type="EMBL" id="OMO78605.1"/>
    </source>
</evidence>
<proteinExistence type="predicted"/>
<accession>A0A1R3I7N0</accession>
<reference evidence="2" key="1">
    <citation type="submission" date="2013-09" db="EMBL/GenBank/DDBJ databases">
        <title>Corchorus olitorius genome sequencing.</title>
        <authorList>
            <person name="Alam M."/>
            <person name="Haque M.S."/>
            <person name="Islam M.S."/>
            <person name="Emdad E.M."/>
            <person name="Islam M.M."/>
            <person name="Ahmed B."/>
            <person name="Halim A."/>
            <person name="Hossen Q.M.M."/>
            <person name="Hossain M.Z."/>
            <person name="Ahmed R."/>
            <person name="Khan M.M."/>
            <person name="Islam R."/>
            <person name="Rashid M.M."/>
            <person name="Khan S.A."/>
            <person name="Rahman M.S."/>
            <person name="Alam M."/>
            <person name="Yahiya A.S."/>
            <person name="Khan M.S."/>
            <person name="Azam M.S."/>
            <person name="Haque T."/>
            <person name="Lashkar M.Z.H."/>
            <person name="Akhand A.I."/>
            <person name="Morshed G."/>
            <person name="Roy S."/>
            <person name="Uddin K.S."/>
            <person name="Rabeya T."/>
            <person name="Hossain A.S."/>
            <person name="Chowdhury A."/>
            <person name="Snigdha A.R."/>
            <person name="Mortoza M.S."/>
            <person name="Matin S.A."/>
            <person name="Hoque S.M.E."/>
            <person name="Islam M.K."/>
            <person name="Roy D.K."/>
            <person name="Haider R."/>
            <person name="Moosa M.M."/>
            <person name="Elias S.M."/>
            <person name="Hasan A.M."/>
            <person name="Jahan S."/>
            <person name="Shafiuddin M."/>
            <person name="Mahmood N."/>
            <person name="Shommy N.S."/>
        </authorList>
    </citation>
    <scope>NUCLEOTIDE SEQUENCE [LARGE SCALE GENOMIC DNA]</scope>
    <source>
        <strain evidence="2">cv. O-4</strain>
    </source>
</reference>
<name>A0A1R3I7N0_9ROSI</name>
<comment type="caution">
    <text evidence="1">The sequence shown here is derived from an EMBL/GenBank/DDBJ whole genome shotgun (WGS) entry which is preliminary data.</text>
</comment>
<dbReference type="EMBL" id="AWUE01018726">
    <property type="protein sequence ID" value="OMO78605.1"/>
    <property type="molecule type" value="Genomic_DNA"/>
</dbReference>
<sequence length="163" mass="18260">MRAMRKLKGTELGFSPKRLSFLIKKEGQTNVAGTLYSIRVQATTIVETYKKGDGQVLMKDDLETLVDDIHEADVEDEQPKKGGDDVPLISDQDVSEDGYNSCEEVDIPVGILEGDMEWLERSFIVLFNASTDILVAKEIIFNSGCKVDIRIWSNVMLVVMVEE</sequence>
<dbReference type="Proteomes" id="UP000187203">
    <property type="component" value="Unassembled WGS sequence"/>
</dbReference>